<dbReference type="Proteomes" id="UP000615026">
    <property type="component" value="Unassembled WGS sequence"/>
</dbReference>
<dbReference type="EMBL" id="JADEXP010000005">
    <property type="protein sequence ID" value="MBE9065324.1"/>
    <property type="molecule type" value="Genomic_DNA"/>
</dbReference>
<comment type="caution">
    <text evidence="1">The sequence shown here is derived from an EMBL/GenBank/DDBJ whole genome shotgun (WGS) entry which is preliminary data.</text>
</comment>
<proteinExistence type="predicted"/>
<gene>
    <name evidence="1" type="ORF">IQ260_01515</name>
</gene>
<dbReference type="RefSeq" id="WP_193990222.1">
    <property type="nucleotide sequence ID" value="NZ_JADEXP010000005.1"/>
</dbReference>
<evidence type="ECO:0000313" key="1">
    <source>
        <dbReference type="EMBL" id="MBE9065324.1"/>
    </source>
</evidence>
<name>A0A928ZTG0_LEPEC</name>
<reference evidence="1" key="1">
    <citation type="submission" date="2020-10" db="EMBL/GenBank/DDBJ databases">
        <authorList>
            <person name="Castelo-Branco R."/>
            <person name="Eusebio N."/>
            <person name="Adriana R."/>
            <person name="Vieira A."/>
            <person name="Brugerolle De Fraissinette N."/>
            <person name="Rezende De Castro R."/>
            <person name="Schneider M.P."/>
            <person name="Vasconcelos V."/>
            <person name="Leao P.N."/>
        </authorList>
    </citation>
    <scope>NUCLEOTIDE SEQUENCE</scope>
    <source>
        <strain evidence="1">LEGE 11479</strain>
    </source>
</reference>
<evidence type="ECO:0000313" key="2">
    <source>
        <dbReference type="Proteomes" id="UP000615026"/>
    </source>
</evidence>
<sequence>MKYFFLSDGWTTGRVWEFGGLWNEIAWQRKPIIKKLGLYIEEATEKLWLYQVEDDVLMVEVMPEGSTATAIGQVVLKRLITAEQVIDKLCETSFKAVPDDSPIPQQL</sequence>
<protein>
    <submittedName>
        <fullName evidence="1">Uncharacterized protein</fullName>
    </submittedName>
</protein>
<keyword evidence="2" id="KW-1185">Reference proteome</keyword>
<accession>A0A928ZTG0</accession>
<dbReference type="AlphaFoldDB" id="A0A928ZTG0"/>
<organism evidence="1 2">
    <name type="scientific">Leptolyngbya cf. ectocarpi LEGE 11479</name>
    <dbReference type="NCBI Taxonomy" id="1828722"/>
    <lineage>
        <taxon>Bacteria</taxon>
        <taxon>Bacillati</taxon>
        <taxon>Cyanobacteriota</taxon>
        <taxon>Cyanophyceae</taxon>
        <taxon>Leptolyngbyales</taxon>
        <taxon>Leptolyngbyaceae</taxon>
        <taxon>Leptolyngbya group</taxon>
        <taxon>Leptolyngbya</taxon>
    </lineage>
</organism>